<dbReference type="AlphaFoldDB" id="A0A0B1YWK1"/>
<evidence type="ECO:0000313" key="2">
    <source>
        <dbReference type="Proteomes" id="UP000030949"/>
    </source>
</evidence>
<organism evidence="1 2">
    <name type="scientific">Pseudomonas frederiksbergensis</name>
    <dbReference type="NCBI Taxonomy" id="104087"/>
    <lineage>
        <taxon>Bacteria</taxon>
        <taxon>Pseudomonadati</taxon>
        <taxon>Pseudomonadota</taxon>
        <taxon>Gammaproteobacteria</taxon>
        <taxon>Pseudomonadales</taxon>
        <taxon>Pseudomonadaceae</taxon>
        <taxon>Pseudomonas</taxon>
    </lineage>
</organism>
<protein>
    <submittedName>
        <fullName evidence="1">Uncharacterized protein</fullName>
    </submittedName>
</protein>
<accession>A0A0B1YWK1</accession>
<gene>
    <name evidence="1" type="ORF">JZ00_21180</name>
</gene>
<proteinExistence type="predicted"/>
<evidence type="ECO:0000313" key="1">
    <source>
        <dbReference type="EMBL" id="KHK62765.1"/>
    </source>
</evidence>
<dbReference type="EMBL" id="JQGJ01000015">
    <property type="protein sequence ID" value="KHK62765.1"/>
    <property type="molecule type" value="Genomic_DNA"/>
</dbReference>
<reference evidence="2" key="1">
    <citation type="submission" date="2015-03" db="EMBL/GenBank/DDBJ databases">
        <title>Pseudomonas frederiksbergensis hydrocarbon degrader.</title>
        <authorList>
            <person name="Brown L.M."/>
            <person name="Ruiz O.N."/>
            <person name="Mueller S."/>
            <person name="Gunasekera T.S."/>
        </authorList>
    </citation>
    <scope>NUCLEOTIDE SEQUENCE [LARGE SCALE GENOMIC DNA]</scope>
    <source>
        <strain evidence="2">SI8</strain>
    </source>
</reference>
<name>A0A0B1YWK1_9PSED</name>
<comment type="caution">
    <text evidence="1">The sequence shown here is derived from an EMBL/GenBank/DDBJ whole genome shotgun (WGS) entry which is preliminary data.</text>
</comment>
<sequence length="88" mass="9952">MHSLGVPADSFKKLFDALVTLFFAERRVRDMLSCVILDDLFHQPVDGTPSGRNKMECLGAVEIRFQCSFNSLNLSGNTFYAFKKIVFV</sequence>
<dbReference type="Proteomes" id="UP000030949">
    <property type="component" value="Unassembled WGS sequence"/>
</dbReference>